<dbReference type="PANTHER" id="PTHR34822:SF1">
    <property type="entry name" value="GRPB FAMILY PROTEIN"/>
    <property type="match status" value="1"/>
</dbReference>
<dbReference type="AlphaFoldDB" id="A0A506QIE1"/>
<comment type="caution">
    <text evidence="1">The sequence shown here is derived from an EMBL/GenBank/DDBJ whole genome shotgun (WGS) entry which is preliminary data.</text>
</comment>
<dbReference type="InterPro" id="IPR007344">
    <property type="entry name" value="GrpB/CoaE"/>
</dbReference>
<accession>A0A506QIE1</accession>
<proteinExistence type="predicted"/>
<dbReference type="Proteomes" id="UP000317747">
    <property type="component" value="Unassembled WGS sequence"/>
</dbReference>
<sequence length="168" mass="19034">MRTVVVVPYDDKWPEEFETESLLISRILNGVVMAVHHIGSTAVPGLSAKPVIDIMLEVSDIHELDTCNEAMSRAGYVARNENGIKERRYFTKGGDKRSYQLHAFATGNIQLLRHLAFRDYLRNNREIAAKYAEIKYTAALLSGNEPHRYSALKASFIEDHLRIALTDD</sequence>
<gene>
    <name evidence="1" type="ORF">FJW01_04830</name>
</gene>
<dbReference type="OrthoDB" id="9799092at2"/>
<keyword evidence="2" id="KW-1185">Reference proteome</keyword>
<reference evidence="1 2" key="1">
    <citation type="submission" date="2019-06" db="EMBL/GenBank/DDBJ databases">
        <title>Taxogenomics and systematics of the genus Pantoea.</title>
        <authorList>
            <person name="Tambong J.T."/>
        </authorList>
    </citation>
    <scope>NUCLEOTIDE SEQUENCE [LARGE SCALE GENOMIC DNA]</scope>
    <source>
        <strain evidence="1 2">LMG 24200</strain>
    </source>
</reference>
<dbReference type="RefSeq" id="WP_128087024.1">
    <property type="nucleotide sequence ID" value="NZ_CP071407.1"/>
</dbReference>
<dbReference type="Pfam" id="PF04229">
    <property type="entry name" value="GrpB"/>
    <property type="match status" value="1"/>
</dbReference>
<organism evidence="1 2">
    <name type="scientific">Pantoea deleyi</name>
    <dbReference type="NCBI Taxonomy" id="470932"/>
    <lineage>
        <taxon>Bacteria</taxon>
        <taxon>Pseudomonadati</taxon>
        <taxon>Pseudomonadota</taxon>
        <taxon>Gammaproteobacteria</taxon>
        <taxon>Enterobacterales</taxon>
        <taxon>Erwiniaceae</taxon>
        <taxon>Pantoea</taxon>
    </lineage>
</organism>
<name>A0A506QIE1_9GAMM</name>
<dbReference type="PANTHER" id="PTHR34822">
    <property type="entry name" value="GRPB DOMAIN PROTEIN (AFU_ORTHOLOGUE AFUA_1G01530)"/>
    <property type="match status" value="1"/>
</dbReference>
<evidence type="ECO:0000313" key="2">
    <source>
        <dbReference type="Proteomes" id="UP000317747"/>
    </source>
</evidence>
<dbReference type="InterPro" id="IPR043519">
    <property type="entry name" value="NT_sf"/>
</dbReference>
<protein>
    <submittedName>
        <fullName evidence="1">GrpB family protein</fullName>
    </submittedName>
</protein>
<evidence type="ECO:0000313" key="1">
    <source>
        <dbReference type="EMBL" id="TPV45589.1"/>
    </source>
</evidence>
<dbReference type="EMBL" id="VHJA01000037">
    <property type="protein sequence ID" value="TPV45589.1"/>
    <property type="molecule type" value="Genomic_DNA"/>
</dbReference>
<dbReference type="Gene3D" id="3.30.460.10">
    <property type="entry name" value="Beta Polymerase, domain 2"/>
    <property type="match status" value="1"/>
</dbReference>
<dbReference type="SUPFAM" id="SSF81301">
    <property type="entry name" value="Nucleotidyltransferase"/>
    <property type="match status" value="1"/>
</dbReference>